<keyword evidence="1" id="KW-0808">Transferase</keyword>
<evidence type="ECO:0000259" key="2">
    <source>
        <dbReference type="Pfam" id="PF00535"/>
    </source>
</evidence>
<sequence>MIKQSDITLLISTYNWPHALELILKSILVQSMMPQEVIIADDGSSDETKRLIDHYKPMFGIPLKHVWHEDLGFRKSLILNKAIQQSSGEYIIQIDGDIVLHKHFIKDHFKQRRKGFFIAGSRASISEKKSNQILKNGQFKFSFFTGGLETRFNAIHFPYLSFFFKADPLSSWNVKGCNMAFWKVDFIKINGYFNDFKGWGWEDYELAQRLINSGIRKKRVKWSAIGFHIFHPLNSRGNSATNEKVYRESLKEKIVKRFPGLSEVYSI</sequence>
<evidence type="ECO:0000256" key="1">
    <source>
        <dbReference type="ARBA" id="ARBA00022679"/>
    </source>
</evidence>
<dbReference type="PANTHER" id="PTHR43685">
    <property type="entry name" value="GLYCOSYLTRANSFERASE"/>
    <property type="match status" value="1"/>
</dbReference>
<feature type="domain" description="Glycosyltransferase 2-like" evidence="2">
    <location>
        <begin position="9"/>
        <end position="155"/>
    </location>
</feature>
<dbReference type="InterPro" id="IPR001173">
    <property type="entry name" value="Glyco_trans_2-like"/>
</dbReference>
<dbReference type="AlphaFoldDB" id="A0A1T5BD21"/>
<dbReference type="EMBL" id="FUZF01000002">
    <property type="protein sequence ID" value="SKB45172.1"/>
    <property type="molecule type" value="Genomic_DNA"/>
</dbReference>
<dbReference type="InterPro" id="IPR050834">
    <property type="entry name" value="Glycosyltransf_2"/>
</dbReference>
<gene>
    <name evidence="4" type="ORF">SAMN05660841_00581</name>
</gene>
<proteinExistence type="predicted"/>
<dbReference type="STRING" id="1513896.SAMN05660841_00581"/>
<dbReference type="Gene3D" id="3.90.550.10">
    <property type="entry name" value="Spore Coat Polysaccharide Biosynthesis Protein SpsA, Chain A"/>
    <property type="match status" value="1"/>
</dbReference>
<dbReference type="Pfam" id="PF02709">
    <property type="entry name" value="Glyco_transf_7C"/>
    <property type="match status" value="1"/>
</dbReference>
<dbReference type="Pfam" id="PF00535">
    <property type="entry name" value="Glycos_transf_2"/>
    <property type="match status" value="1"/>
</dbReference>
<accession>A0A1T5BD21</accession>
<reference evidence="5" key="1">
    <citation type="submission" date="2017-02" db="EMBL/GenBank/DDBJ databases">
        <authorList>
            <person name="Varghese N."/>
            <person name="Submissions S."/>
        </authorList>
    </citation>
    <scope>NUCLEOTIDE SEQUENCE [LARGE SCALE GENOMIC DNA]</scope>
    <source>
        <strain evidence="5">DSM 24091</strain>
    </source>
</reference>
<dbReference type="GO" id="GO:0016740">
    <property type="term" value="F:transferase activity"/>
    <property type="evidence" value="ECO:0007669"/>
    <property type="project" value="UniProtKB-KW"/>
</dbReference>
<dbReference type="RefSeq" id="WP_079641030.1">
    <property type="nucleotide sequence ID" value="NZ_FUZF01000002.1"/>
</dbReference>
<organism evidence="4 5">
    <name type="scientific">Sphingobacterium nematocida</name>
    <dbReference type="NCBI Taxonomy" id="1513896"/>
    <lineage>
        <taxon>Bacteria</taxon>
        <taxon>Pseudomonadati</taxon>
        <taxon>Bacteroidota</taxon>
        <taxon>Sphingobacteriia</taxon>
        <taxon>Sphingobacteriales</taxon>
        <taxon>Sphingobacteriaceae</taxon>
        <taxon>Sphingobacterium</taxon>
    </lineage>
</organism>
<dbReference type="SUPFAM" id="SSF53448">
    <property type="entry name" value="Nucleotide-diphospho-sugar transferases"/>
    <property type="match status" value="1"/>
</dbReference>
<name>A0A1T5BD21_9SPHI</name>
<dbReference type="InterPro" id="IPR029044">
    <property type="entry name" value="Nucleotide-diphossugar_trans"/>
</dbReference>
<evidence type="ECO:0000259" key="3">
    <source>
        <dbReference type="Pfam" id="PF02709"/>
    </source>
</evidence>
<dbReference type="PANTHER" id="PTHR43685:SF3">
    <property type="entry name" value="SLR2126 PROTEIN"/>
    <property type="match status" value="1"/>
</dbReference>
<dbReference type="CDD" id="cd06420">
    <property type="entry name" value="GT2_Chondriotin_Pol_N"/>
    <property type="match status" value="1"/>
</dbReference>
<protein>
    <submittedName>
        <fullName evidence="4">Uncharacterized protein</fullName>
    </submittedName>
</protein>
<evidence type="ECO:0000313" key="5">
    <source>
        <dbReference type="Proteomes" id="UP000190150"/>
    </source>
</evidence>
<keyword evidence="5" id="KW-1185">Reference proteome</keyword>
<feature type="domain" description="Galactosyltransferase C-terminal" evidence="3">
    <location>
        <begin position="169"/>
        <end position="231"/>
    </location>
</feature>
<evidence type="ECO:0000313" key="4">
    <source>
        <dbReference type="EMBL" id="SKB45172.1"/>
    </source>
</evidence>
<dbReference type="Proteomes" id="UP000190150">
    <property type="component" value="Unassembled WGS sequence"/>
</dbReference>
<dbReference type="InterPro" id="IPR027791">
    <property type="entry name" value="Galactosyl_T_C"/>
</dbReference>